<evidence type="ECO:0000256" key="10">
    <source>
        <dbReference type="HAMAP-Rule" id="MF_00230"/>
    </source>
</evidence>
<dbReference type="HAMAP" id="MF_00230">
    <property type="entry name" value="CobT"/>
    <property type="match status" value="1"/>
</dbReference>
<dbReference type="Gene3D" id="3.40.50.10210">
    <property type="match status" value="1"/>
</dbReference>
<dbReference type="EMBL" id="CP022684">
    <property type="protein sequence ID" value="AUM14123.1"/>
    <property type="molecule type" value="Genomic_DNA"/>
</dbReference>
<keyword evidence="12" id="KW-1185">Reference proteome</keyword>
<dbReference type="GO" id="GO:0009236">
    <property type="term" value="P:cobalamin biosynthetic process"/>
    <property type="evidence" value="ECO:0007669"/>
    <property type="project" value="UniProtKB-UniRule"/>
</dbReference>
<evidence type="ECO:0000256" key="6">
    <source>
        <dbReference type="ARBA" id="ARBA00022676"/>
    </source>
</evidence>
<dbReference type="InterPro" id="IPR036087">
    <property type="entry name" value="Nict_dMeBzImd_PRibTrfase_sf"/>
</dbReference>
<evidence type="ECO:0000313" key="12">
    <source>
        <dbReference type="Proteomes" id="UP000235116"/>
    </source>
</evidence>
<dbReference type="InterPro" id="IPR023195">
    <property type="entry name" value="Nict_dMeBzImd_PRibTrfase_N"/>
</dbReference>
<dbReference type="RefSeq" id="WP_101895498.1">
    <property type="nucleotide sequence ID" value="NZ_CP022684.1"/>
</dbReference>
<keyword evidence="6 10" id="KW-0328">Glycosyltransferase</keyword>
<dbReference type="Pfam" id="PF02277">
    <property type="entry name" value="DBI_PRT"/>
    <property type="match status" value="1"/>
</dbReference>
<evidence type="ECO:0000256" key="5">
    <source>
        <dbReference type="ARBA" id="ARBA00022573"/>
    </source>
</evidence>
<dbReference type="Gene3D" id="1.10.1610.10">
    <property type="match status" value="1"/>
</dbReference>
<dbReference type="KEGG" id="kak:Kalk_17585"/>
<evidence type="ECO:0000313" key="11">
    <source>
        <dbReference type="EMBL" id="AUM14123.1"/>
    </source>
</evidence>
<evidence type="ECO:0000256" key="4">
    <source>
        <dbReference type="ARBA" id="ARBA00015486"/>
    </source>
</evidence>
<dbReference type="AlphaFoldDB" id="A0A2K9LPB8"/>
<comment type="similarity">
    <text evidence="2 10">Belongs to the CobT family.</text>
</comment>
<dbReference type="OrthoDB" id="9781491at2"/>
<gene>
    <name evidence="10 11" type="primary">cobT</name>
    <name evidence="11" type="ORF">Kalk_17585</name>
</gene>
<dbReference type="SUPFAM" id="SSF52733">
    <property type="entry name" value="Nicotinate mononucleotide:5,6-dimethylbenzimidazole phosphoribosyltransferase (CobT)"/>
    <property type="match status" value="1"/>
</dbReference>
<evidence type="ECO:0000256" key="1">
    <source>
        <dbReference type="ARBA" id="ARBA00005049"/>
    </source>
</evidence>
<dbReference type="UniPathway" id="UPA00061">
    <property type="reaction ID" value="UER00516"/>
</dbReference>
<comment type="function">
    <text evidence="10">Catalyzes the synthesis of alpha-ribazole-5'-phosphate from nicotinate mononucleotide (NAMN) and 5,6-dimethylbenzimidazole (DMB).</text>
</comment>
<reference evidence="12" key="1">
    <citation type="submission" date="2017-08" db="EMBL/GenBank/DDBJ databases">
        <title>Direct submision.</title>
        <authorList>
            <person name="Kim S.-J."/>
            <person name="Rhee S.-K."/>
        </authorList>
    </citation>
    <scope>NUCLEOTIDE SEQUENCE [LARGE SCALE GENOMIC DNA]</scope>
    <source>
        <strain evidence="12">GI5</strain>
    </source>
</reference>
<evidence type="ECO:0000256" key="3">
    <source>
        <dbReference type="ARBA" id="ARBA00011991"/>
    </source>
</evidence>
<keyword evidence="7 10" id="KW-0808">Transferase</keyword>
<dbReference type="NCBIfam" id="TIGR03160">
    <property type="entry name" value="cobT_DBIPRT"/>
    <property type="match status" value="1"/>
</dbReference>
<accession>A0A2K9LPB8</accession>
<dbReference type="InterPro" id="IPR003200">
    <property type="entry name" value="Nict_dMeBzImd_PRibTrfase"/>
</dbReference>
<name>A0A2K9LPB8_9GAMM</name>
<sequence>MSTQNWWVNPAVPPSAAMELAATERQGQLTKPPGALGRLEHIAIALAAIQGQLKPQLEQIFIAVFAGDHGIVEEGISAFPQAVTVEMQRNFINGGAAISVLAKELGASLEVVNTGTHADPADLPGVVHAPIAQQTANFLLHAAMDEAQWQQALTLGQDSVARALEHKAQLYIGGEMGIGNTSAATAMLAALTGYSVADITGPGTGLNQQGVLHKVKILQQALDNHRAALNSAQAISRVVGGFEITALTGAYIAAAQAGMAVIVDGFICTAAAAAALQINPSIRPYLFFSHCSAEPGHRRVIQHLEVEPIVDLNLRLGEGSGAATVVPLLRLACALHNNMATFAEAAVSEKLEE</sequence>
<evidence type="ECO:0000256" key="9">
    <source>
        <dbReference type="ARBA" id="ARBA00047340"/>
    </source>
</evidence>
<evidence type="ECO:0000256" key="8">
    <source>
        <dbReference type="ARBA" id="ARBA00030686"/>
    </source>
</evidence>
<evidence type="ECO:0000256" key="7">
    <source>
        <dbReference type="ARBA" id="ARBA00022679"/>
    </source>
</evidence>
<protein>
    <recommendedName>
        <fullName evidence="4 10">Nicotinate-nucleotide--dimethylbenzimidazole phosphoribosyltransferase</fullName>
        <shortName evidence="10">NN:DBI PRT</shortName>
        <ecNumber evidence="3 10">2.4.2.21</ecNumber>
    </recommendedName>
    <alternativeName>
        <fullName evidence="8 10">N(1)-alpha-phosphoribosyltransferase</fullName>
    </alternativeName>
</protein>
<dbReference type="EC" id="2.4.2.21" evidence="3 10"/>
<evidence type="ECO:0000256" key="2">
    <source>
        <dbReference type="ARBA" id="ARBA00007110"/>
    </source>
</evidence>
<proteinExistence type="inferred from homology"/>
<dbReference type="InterPro" id="IPR017846">
    <property type="entry name" value="Nict_dMeBzImd_PRibTrfase_bact"/>
</dbReference>
<dbReference type="CDD" id="cd02439">
    <property type="entry name" value="DMB-PRT_CobT"/>
    <property type="match status" value="1"/>
</dbReference>
<organism evidence="11 12">
    <name type="scientific">Ketobacter alkanivorans</name>
    <dbReference type="NCBI Taxonomy" id="1917421"/>
    <lineage>
        <taxon>Bacteria</taxon>
        <taxon>Pseudomonadati</taxon>
        <taxon>Pseudomonadota</taxon>
        <taxon>Gammaproteobacteria</taxon>
        <taxon>Pseudomonadales</taxon>
        <taxon>Ketobacteraceae</taxon>
        <taxon>Ketobacter</taxon>
    </lineage>
</organism>
<dbReference type="FunFam" id="3.40.50.10210:FF:000001">
    <property type="entry name" value="Nicotinate-nucleotide--dimethylbenzimidazole phosphoribosyltransferase"/>
    <property type="match status" value="1"/>
</dbReference>
<comment type="pathway">
    <text evidence="1 10">Nucleoside biosynthesis; alpha-ribazole biosynthesis; alpha-ribazole from 5,6-dimethylbenzimidazole: step 1/2.</text>
</comment>
<dbReference type="PANTHER" id="PTHR43463:SF1">
    <property type="entry name" value="NICOTINATE-NUCLEOTIDE--DIMETHYLBENZIMIDAZOLE PHOSPHORIBOSYLTRANSFERASE"/>
    <property type="match status" value="1"/>
</dbReference>
<comment type="catalytic activity">
    <reaction evidence="9 10">
        <text>5,6-dimethylbenzimidazole + nicotinate beta-D-ribonucleotide = alpha-ribazole 5'-phosphate + nicotinate + H(+)</text>
        <dbReference type="Rhea" id="RHEA:11196"/>
        <dbReference type="ChEBI" id="CHEBI:15378"/>
        <dbReference type="ChEBI" id="CHEBI:15890"/>
        <dbReference type="ChEBI" id="CHEBI:32544"/>
        <dbReference type="ChEBI" id="CHEBI:57502"/>
        <dbReference type="ChEBI" id="CHEBI:57918"/>
        <dbReference type="EC" id="2.4.2.21"/>
    </reaction>
</comment>
<dbReference type="Proteomes" id="UP000235116">
    <property type="component" value="Chromosome"/>
</dbReference>
<dbReference type="NCBIfam" id="NF000996">
    <property type="entry name" value="PRK00105.1"/>
    <property type="match status" value="1"/>
</dbReference>
<dbReference type="PANTHER" id="PTHR43463">
    <property type="entry name" value="NICOTINATE-NUCLEOTIDE--DIMETHYLBENZIMIDAZOLE PHOSPHORIBOSYLTRANSFERASE"/>
    <property type="match status" value="1"/>
</dbReference>
<feature type="active site" description="Proton acceptor" evidence="10">
    <location>
        <position position="318"/>
    </location>
</feature>
<keyword evidence="5 10" id="KW-0169">Cobalamin biosynthesis</keyword>
<dbReference type="GO" id="GO:0008939">
    <property type="term" value="F:nicotinate-nucleotide-dimethylbenzimidazole phosphoribosyltransferase activity"/>
    <property type="evidence" value="ECO:0007669"/>
    <property type="project" value="UniProtKB-UniRule"/>
</dbReference>